<evidence type="ECO:0000313" key="4">
    <source>
        <dbReference type="Proteomes" id="UP000095759"/>
    </source>
</evidence>
<protein>
    <submittedName>
        <fullName evidence="2">Uncharacterized protein</fullName>
    </submittedName>
</protein>
<evidence type="ECO:0000313" key="2">
    <source>
        <dbReference type="EMBL" id="OEJ21192.1"/>
    </source>
</evidence>
<proteinExistence type="predicted"/>
<accession>A0A1E5NXZ5</accession>
<organism evidence="2 4">
    <name type="scientific">Streptomyces agglomeratus</name>
    <dbReference type="NCBI Taxonomy" id="285458"/>
    <lineage>
        <taxon>Bacteria</taxon>
        <taxon>Bacillati</taxon>
        <taxon>Actinomycetota</taxon>
        <taxon>Actinomycetes</taxon>
        <taxon>Kitasatosporales</taxon>
        <taxon>Streptomycetaceae</taxon>
        <taxon>Streptomyces</taxon>
    </lineage>
</organism>
<reference evidence="2 4" key="1">
    <citation type="submission" date="2016-08" db="EMBL/GenBank/DDBJ databases">
        <title>Complete genome sequence of Streptomyces agglomeratus strain 6-3-2, a novel anti-MRSA actinomycete isolated from Wuli of Tebit, China.</title>
        <authorList>
            <person name="Chen X."/>
        </authorList>
    </citation>
    <scope>NUCLEOTIDE SEQUENCE [LARGE SCALE GENOMIC DNA]</scope>
    <source>
        <strain evidence="2 4">6-3-2</strain>
    </source>
</reference>
<evidence type="ECO:0000256" key="1">
    <source>
        <dbReference type="SAM" id="MobiDB-lite"/>
    </source>
</evidence>
<dbReference type="Proteomes" id="UP000095759">
    <property type="component" value="Unassembled WGS sequence"/>
</dbReference>
<gene>
    <name evidence="3" type="ORF">AS594_00190</name>
    <name evidence="2" type="ORF">AS594_36700</name>
</gene>
<sequence length="160" mass="17451">MTMPTDTVDRGMERRLASAVWLVRQYIAQHCSPGGPLPSARSLAHHLSVPYRTLKAALVHLDGIGEVVWGMHQRGEVLAPGDVHPDDVDLLREVQARISAGIYHRGQAMPTSILAVAHGIQPKCIPRAFRHLVADGTLHHDEHGPHGPGYYVSAQPLPLP</sequence>
<name>A0A1E5NXZ5_9ACTN</name>
<evidence type="ECO:0000313" key="3">
    <source>
        <dbReference type="EMBL" id="OEJ23177.1"/>
    </source>
</evidence>
<dbReference type="AlphaFoldDB" id="A0A1E5NXZ5"/>
<comment type="caution">
    <text evidence="2">The sequence shown here is derived from an EMBL/GenBank/DDBJ whole genome shotgun (WGS) entry which is preliminary data.</text>
</comment>
<dbReference type="EMBL" id="MEHJ01000002">
    <property type="protein sequence ID" value="OEJ21192.1"/>
    <property type="molecule type" value="Genomic_DNA"/>
</dbReference>
<keyword evidence="4" id="KW-1185">Reference proteome</keyword>
<dbReference type="EMBL" id="MEHJ01000001">
    <property type="protein sequence ID" value="OEJ23177.1"/>
    <property type="molecule type" value="Genomic_DNA"/>
</dbReference>
<feature type="region of interest" description="Disordered" evidence="1">
    <location>
        <begin position="139"/>
        <end position="160"/>
    </location>
</feature>